<name>A0AAV3R0U8_LITER</name>
<dbReference type="AlphaFoldDB" id="A0AAV3R0U8"/>
<gene>
    <name evidence="1" type="ORF">LIER_23722</name>
</gene>
<dbReference type="EMBL" id="BAABME010006741">
    <property type="protein sequence ID" value="GAA0169181.1"/>
    <property type="molecule type" value="Genomic_DNA"/>
</dbReference>
<proteinExistence type="predicted"/>
<evidence type="ECO:0000313" key="2">
    <source>
        <dbReference type="Proteomes" id="UP001454036"/>
    </source>
</evidence>
<dbReference type="Gene3D" id="1.20.1280.170">
    <property type="entry name" value="Exocyst complex component Exo70"/>
    <property type="match status" value="1"/>
</dbReference>
<accession>A0AAV3R0U8</accession>
<reference evidence="1 2" key="1">
    <citation type="submission" date="2024-01" db="EMBL/GenBank/DDBJ databases">
        <title>The complete chloroplast genome sequence of Lithospermum erythrorhizon: insights into the phylogenetic relationship among Boraginaceae species and the maternal lineages of purple gromwells.</title>
        <authorList>
            <person name="Okada T."/>
            <person name="Watanabe K."/>
        </authorList>
    </citation>
    <scope>NUCLEOTIDE SEQUENCE [LARGE SCALE GENOMIC DNA]</scope>
</reference>
<organism evidence="1 2">
    <name type="scientific">Lithospermum erythrorhizon</name>
    <name type="common">Purple gromwell</name>
    <name type="synonym">Lithospermum officinale var. erythrorhizon</name>
    <dbReference type="NCBI Taxonomy" id="34254"/>
    <lineage>
        <taxon>Eukaryota</taxon>
        <taxon>Viridiplantae</taxon>
        <taxon>Streptophyta</taxon>
        <taxon>Embryophyta</taxon>
        <taxon>Tracheophyta</taxon>
        <taxon>Spermatophyta</taxon>
        <taxon>Magnoliopsida</taxon>
        <taxon>eudicotyledons</taxon>
        <taxon>Gunneridae</taxon>
        <taxon>Pentapetalae</taxon>
        <taxon>asterids</taxon>
        <taxon>lamiids</taxon>
        <taxon>Boraginales</taxon>
        <taxon>Boraginaceae</taxon>
        <taxon>Boraginoideae</taxon>
        <taxon>Lithospermeae</taxon>
        <taxon>Lithospermum</taxon>
    </lineage>
</organism>
<protein>
    <submittedName>
        <fullName evidence="1">Uncharacterized protein</fullName>
    </submittedName>
</protein>
<dbReference type="SUPFAM" id="SSF74788">
    <property type="entry name" value="Cullin repeat-like"/>
    <property type="match status" value="1"/>
</dbReference>
<dbReference type="Proteomes" id="UP001454036">
    <property type="component" value="Unassembled WGS sequence"/>
</dbReference>
<sequence length="114" mass="13281">MKFDDLLDEALMNLEDEFEALLQQLKHQKFGELQGDDPLEMDVPTDLGTKLEVQVLRCISEELAANDCFDICIDIYVNIRNARNVRYKRLVKALLRLNPDYLKTYTPEGIDEME</sequence>
<evidence type="ECO:0000313" key="1">
    <source>
        <dbReference type="EMBL" id="GAA0169181.1"/>
    </source>
</evidence>
<comment type="caution">
    <text evidence="1">The sequence shown here is derived from an EMBL/GenBank/DDBJ whole genome shotgun (WGS) entry which is preliminary data.</text>
</comment>
<dbReference type="InterPro" id="IPR016159">
    <property type="entry name" value="Cullin_repeat-like_dom_sf"/>
</dbReference>
<keyword evidence="2" id="KW-1185">Reference proteome</keyword>